<dbReference type="KEGG" id="hir:HETIRDRAFT_42361"/>
<keyword evidence="3" id="KW-1185">Reference proteome</keyword>
<accession>W4KQ25</accession>
<dbReference type="HOGENOM" id="CLU_2564618_0_0_1"/>
<keyword evidence="1" id="KW-0812">Transmembrane</keyword>
<gene>
    <name evidence="2" type="ORF">HETIRDRAFT_42361</name>
</gene>
<feature type="non-terminal residue" evidence="2">
    <location>
        <position position="1"/>
    </location>
</feature>
<evidence type="ECO:0000256" key="1">
    <source>
        <dbReference type="SAM" id="Phobius"/>
    </source>
</evidence>
<feature type="transmembrane region" description="Helical" evidence="1">
    <location>
        <begin position="51"/>
        <end position="79"/>
    </location>
</feature>
<name>W4KQ25_HETIT</name>
<dbReference type="RefSeq" id="XP_009540361.1">
    <property type="nucleotide sequence ID" value="XM_009542066.1"/>
</dbReference>
<dbReference type="InParanoid" id="W4KQ25"/>
<keyword evidence="1" id="KW-1133">Transmembrane helix</keyword>
<organism evidence="2 3">
    <name type="scientific">Heterobasidion irregulare (strain TC 32-1)</name>
    <dbReference type="NCBI Taxonomy" id="747525"/>
    <lineage>
        <taxon>Eukaryota</taxon>
        <taxon>Fungi</taxon>
        <taxon>Dikarya</taxon>
        <taxon>Basidiomycota</taxon>
        <taxon>Agaricomycotina</taxon>
        <taxon>Agaricomycetes</taxon>
        <taxon>Russulales</taxon>
        <taxon>Bondarzewiaceae</taxon>
        <taxon>Heterobasidion</taxon>
        <taxon>Heterobasidion annosum species complex</taxon>
    </lineage>
</organism>
<reference evidence="2 3" key="1">
    <citation type="journal article" date="2012" name="New Phytol.">
        <title>Insight into trade-off between wood decay and parasitism from the genome of a fungal forest pathogen.</title>
        <authorList>
            <person name="Olson A."/>
            <person name="Aerts A."/>
            <person name="Asiegbu F."/>
            <person name="Belbahri L."/>
            <person name="Bouzid O."/>
            <person name="Broberg A."/>
            <person name="Canback B."/>
            <person name="Coutinho P.M."/>
            <person name="Cullen D."/>
            <person name="Dalman K."/>
            <person name="Deflorio G."/>
            <person name="van Diepen L.T."/>
            <person name="Dunand C."/>
            <person name="Duplessis S."/>
            <person name="Durling M."/>
            <person name="Gonthier P."/>
            <person name="Grimwood J."/>
            <person name="Fossdal C.G."/>
            <person name="Hansson D."/>
            <person name="Henrissat B."/>
            <person name="Hietala A."/>
            <person name="Himmelstrand K."/>
            <person name="Hoffmeister D."/>
            <person name="Hogberg N."/>
            <person name="James T.Y."/>
            <person name="Karlsson M."/>
            <person name="Kohler A."/>
            <person name="Kues U."/>
            <person name="Lee Y.H."/>
            <person name="Lin Y.C."/>
            <person name="Lind M."/>
            <person name="Lindquist E."/>
            <person name="Lombard V."/>
            <person name="Lucas S."/>
            <person name="Lunden K."/>
            <person name="Morin E."/>
            <person name="Murat C."/>
            <person name="Park J."/>
            <person name="Raffaello T."/>
            <person name="Rouze P."/>
            <person name="Salamov A."/>
            <person name="Schmutz J."/>
            <person name="Solheim H."/>
            <person name="Stahlberg J."/>
            <person name="Velez H."/>
            <person name="de Vries R.P."/>
            <person name="Wiebenga A."/>
            <person name="Woodward S."/>
            <person name="Yakovlev I."/>
            <person name="Garbelotto M."/>
            <person name="Martin F."/>
            <person name="Grigoriev I.V."/>
            <person name="Stenlid J."/>
        </authorList>
    </citation>
    <scope>NUCLEOTIDE SEQUENCE [LARGE SCALE GENOMIC DNA]</scope>
    <source>
        <strain evidence="2 3">TC 32-1</strain>
    </source>
</reference>
<dbReference type="EMBL" id="KI925454">
    <property type="protein sequence ID" value="ETW87784.1"/>
    <property type="molecule type" value="Genomic_DNA"/>
</dbReference>
<keyword evidence="1" id="KW-0472">Membrane</keyword>
<evidence type="ECO:0000313" key="2">
    <source>
        <dbReference type="EMBL" id="ETW87784.1"/>
    </source>
</evidence>
<dbReference type="AlphaFoldDB" id="W4KQ25"/>
<proteinExistence type="predicted"/>
<evidence type="ECO:0000313" key="3">
    <source>
        <dbReference type="Proteomes" id="UP000030671"/>
    </source>
</evidence>
<dbReference type="GeneID" id="20673921"/>
<protein>
    <submittedName>
        <fullName evidence="2">Uncharacterized protein</fullName>
    </submittedName>
</protein>
<dbReference type="Proteomes" id="UP000030671">
    <property type="component" value="Unassembled WGS sequence"/>
</dbReference>
<sequence>KFLAQYDFIIEYVPSTNNMFTNMLSHLLADPLFSVPTVPILSVLDSLPTMLVALILAISLNPTFLLNIYNILSIALFIIKAL</sequence>